<keyword evidence="4" id="KW-1015">Disulfide bond</keyword>
<dbReference type="GO" id="GO:0033897">
    <property type="term" value="F:ribonuclease T2 activity"/>
    <property type="evidence" value="ECO:0007669"/>
    <property type="project" value="InterPro"/>
</dbReference>
<dbReference type="OrthoDB" id="1898737at2759"/>
<dbReference type="InterPro" id="IPR036430">
    <property type="entry name" value="RNase_T2-like_sf"/>
</dbReference>
<keyword evidence="3" id="KW-0255">Endonuclease</keyword>
<evidence type="ECO:0000313" key="9">
    <source>
        <dbReference type="Proteomes" id="UP000242715"/>
    </source>
</evidence>
<dbReference type="PROSITE" id="PS00530">
    <property type="entry name" value="RNASE_T2_1"/>
    <property type="match status" value="1"/>
</dbReference>
<name>A0A2Z6PFR7_TRISU</name>
<proteinExistence type="inferred from homology"/>
<dbReference type="GO" id="GO:0005576">
    <property type="term" value="C:extracellular region"/>
    <property type="evidence" value="ECO:0007669"/>
    <property type="project" value="TreeGrafter"/>
</dbReference>
<keyword evidence="2" id="KW-0540">Nuclease</keyword>
<evidence type="ECO:0000256" key="5">
    <source>
        <dbReference type="ARBA" id="ARBA00023239"/>
    </source>
</evidence>
<sequence length="203" mass="22722">MMSTIGEYDYLLMSLQWPPTVCKGGCPGKTFPNKFLIHGLWPTNTSKPYPEFFSKDPAHAYHKMSSSLEAQLQKDWPNLLTGTDEDFWTNEWSKHGTCSLDKFSQEEYFELALKIRKNIDILALLNNAGIVPRNNLRGYGRASIVNAIKVGTQNFEPGIMCAPGTSTLQEVRLCLVADGSTYRDCPLAIRVVNCKTSIISLPI</sequence>
<dbReference type="GO" id="GO:0006401">
    <property type="term" value="P:RNA catabolic process"/>
    <property type="evidence" value="ECO:0007669"/>
    <property type="project" value="TreeGrafter"/>
</dbReference>
<feature type="active site" evidence="6">
    <location>
        <position position="91"/>
    </location>
</feature>
<dbReference type="GO" id="GO:0003723">
    <property type="term" value="F:RNA binding"/>
    <property type="evidence" value="ECO:0007669"/>
    <property type="project" value="InterPro"/>
</dbReference>
<keyword evidence="3" id="KW-0378">Hydrolase</keyword>
<comment type="similarity">
    <text evidence="1 7">Belongs to the RNase T2 family.</text>
</comment>
<evidence type="ECO:0000256" key="7">
    <source>
        <dbReference type="RuleBase" id="RU004328"/>
    </source>
</evidence>
<dbReference type="CDD" id="cd01061">
    <property type="entry name" value="RNase_T2_euk"/>
    <property type="match status" value="1"/>
</dbReference>
<evidence type="ECO:0000256" key="4">
    <source>
        <dbReference type="ARBA" id="ARBA00023157"/>
    </source>
</evidence>
<evidence type="ECO:0000256" key="2">
    <source>
        <dbReference type="ARBA" id="ARBA00022722"/>
    </source>
</evidence>
<dbReference type="EMBL" id="DF974007">
    <property type="protein sequence ID" value="GAU43999.1"/>
    <property type="molecule type" value="Genomic_DNA"/>
</dbReference>
<keyword evidence="9" id="KW-1185">Reference proteome</keyword>
<dbReference type="InterPro" id="IPR033697">
    <property type="entry name" value="Ribonuclease_T2_eukaryotic"/>
</dbReference>
<dbReference type="InterPro" id="IPR018188">
    <property type="entry name" value="RNase_T2_His_AS_1"/>
</dbReference>
<evidence type="ECO:0000313" key="8">
    <source>
        <dbReference type="EMBL" id="GAU43999.1"/>
    </source>
</evidence>
<dbReference type="PANTHER" id="PTHR11240:SF59">
    <property type="entry name" value="RIBONUCLEASE T2 FAMILY PROTEIN"/>
    <property type="match status" value="1"/>
</dbReference>
<dbReference type="PANTHER" id="PTHR11240">
    <property type="entry name" value="RIBONUCLEASE T2"/>
    <property type="match status" value="1"/>
</dbReference>
<feature type="active site" evidence="6">
    <location>
        <position position="95"/>
    </location>
</feature>
<dbReference type="SUPFAM" id="SSF55895">
    <property type="entry name" value="Ribonuclease Rh-like"/>
    <property type="match status" value="1"/>
</dbReference>
<organism evidence="8 9">
    <name type="scientific">Trifolium subterraneum</name>
    <name type="common">Subterranean clover</name>
    <dbReference type="NCBI Taxonomy" id="3900"/>
    <lineage>
        <taxon>Eukaryota</taxon>
        <taxon>Viridiplantae</taxon>
        <taxon>Streptophyta</taxon>
        <taxon>Embryophyta</taxon>
        <taxon>Tracheophyta</taxon>
        <taxon>Spermatophyta</taxon>
        <taxon>Magnoliopsida</taxon>
        <taxon>eudicotyledons</taxon>
        <taxon>Gunneridae</taxon>
        <taxon>Pentapetalae</taxon>
        <taxon>rosids</taxon>
        <taxon>fabids</taxon>
        <taxon>Fabales</taxon>
        <taxon>Fabaceae</taxon>
        <taxon>Papilionoideae</taxon>
        <taxon>50 kb inversion clade</taxon>
        <taxon>NPAAA clade</taxon>
        <taxon>Hologalegina</taxon>
        <taxon>IRL clade</taxon>
        <taxon>Trifolieae</taxon>
        <taxon>Trifolium</taxon>
    </lineage>
</organism>
<evidence type="ECO:0000256" key="6">
    <source>
        <dbReference type="PIRSR" id="PIRSR633697-1"/>
    </source>
</evidence>
<dbReference type="AlphaFoldDB" id="A0A2Z6PFR7"/>
<dbReference type="InterPro" id="IPR001568">
    <property type="entry name" value="RNase_T2-like"/>
</dbReference>
<dbReference type="Gene3D" id="3.90.730.10">
    <property type="entry name" value="Ribonuclease T2-like"/>
    <property type="match status" value="1"/>
</dbReference>
<accession>A0A2Z6PFR7</accession>
<gene>
    <name evidence="8" type="ORF">TSUD_91780</name>
</gene>
<protein>
    <submittedName>
        <fullName evidence="8">Uncharacterized protein</fullName>
    </submittedName>
</protein>
<keyword evidence="5" id="KW-0456">Lyase</keyword>
<evidence type="ECO:0000256" key="3">
    <source>
        <dbReference type="ARBA" id="ARBA00022759"/>
    </source>
</evidence>
<feature type="active site" evidence="6">
    <location>
        <position position="38"/>
    </location>
</feature>
<dbReference type="Proteomes" id="UP000242715">
    <property type="component" value="Unassembled WGS sequence"/>
</dbReference>
<evidence type="ECO:0000256" key="1">
    <source>
        <dbReference type="ARBA" id="ARBA00007469"/>
    </source>
</evidence>
<reference evidence="9" key="1">
    <citation type="journal article" date="2017" name="Front. Plant Sci.">
        <title>Climate Clever Clovers: New Paradigm to Reduce the Environmental Footprint of Ruminants by Breeding Low Methanogenic Forages Utilizing Haplotype Variation.</title>
        <authorList>
            <person name="Kaur P."/>
            <person name="Appels R."/>
            <person name="Bayer P.E."/>
            <person name="Keeble-Gagnere G."/>
            <person name="Wang J."/>
            <person name="Hirakawa H."/>
            <person name="Shirasawa K."/>
            <person name="Vercoe P."/>
            <person name="Stefanova K."/>
            <person name="Durmic Z."/>
            <person name="Nichols P."/>
            <person name="Revell C."/>
            <person name="Isobe S.N."/>
            <person name="Edwards D."/>
            <person name="Erskine W."/>
        </authorList>
    </citation>
    <scope>NUCLEOTIDE SEQUENCE [LARGE SCALE GENOMIC DNA]</scope>
    <source>
        <strain evidence="9">cv. Daliak</strain>
    </source>
</reference>
<dbReference type="Pfam" id="PF00445">
    <property type="entry name" value="Ribonuclease_T2"/>
    <property type="match status" value="1"/>
</dbReference>